<feature type="transmembrane region" description="Helical" evidence="1">
    <location>
        <begin position="12"/>
        <end position="31"/>
    </location>
</feature>
<keyword evidence="1" id="KW-0472">Membrane</keyword>
<evidence type="ECO:0000256" key="1">
    <source>
        <dbReference type="SAM" id="Phobius"/>
    </source>
</evidence>
<feature type="transmembrane region" description="Helical" evidence="1">
    <location>
        <begin position="75"/>
        <end position="99"/>
    </location>
</feature>
<evidence type="ECO:0000313" key="3">
    <source>
        <dbReference type="Proteomes" id="UP000245974"/>
    </source>
</evidence>
<reference evidence="3" key="1">
    <citation type="submission" date="2018-03" db="EMBL/GenBank/DDBJ databases">
        <authorList>
            <person name="Blom J."/>
        </authorList>
    </citation>
    <scope>NUCLEOTIDE SEQUENCE [LARGE SCALE GENOMIC DNA]</scope>
    <source>
        <strain evidence="3">KPC-SM-21</strain>
    </source>
</reference>
<accession>A0A2U3MVP0</accession>
<keyword evidence="1" id="KW-0812">Transmembrane</keyword>
<dbReference type="Proteomes" id="UP000245974">
    <property type="component" value="Unassembled WGS sequence"/>
</dbReference>
<dbReference type="InParanoid" id="A0A2U3MVP0"/>
<name>A0A2U3MVP0_9GAMM</name>
<organism evidence="2 3">
    <name type="scientific">Acinetobacter stercoris</name>
    <dbReference type="NCBI Taxonomy" id="2126983"/>
    <lineage>
        <taxon>Bacteria</taxon>
        <taxon>Pseudomonadati</taxon>
        <taxon>Pseudomonadota</taxon>
        <taxon>Gammaproteobacteria</taxon>
        <taxon>Moraxellales</taxon>
        <taxon>Moraxellaceae</taxon>
        <taxon>Acinetobacter</taxon>
    </lineage>
</organism>
<proteinExistence type="predicted"/>
<protein>
    <submittedName>
        <fullName evidence="2">Uncharacterized protein</fullName>
    </submittedName>
</protein>
<dbReference type="EMBL" id="OOGT01000018">
    <property type="protein sequence ID" value="SPL69486.1"/>
    <property type="molecule type" value="Genomic_DNA"/>
</dbReference>
<evidence type="ECO:0000313" key="2">
    <source>
        <dbReference type="EMBL" id="SPL69486.1"/>
    </source>
</evidence>
<keyword evidence="1" id="KW-1133">Transmembrane helix</keyword>
<keyword evidence="3" id="KW-1185">Reference proteome</keyword>
<dbReference type="AlphaFoldDB" id="A0A2U3MVP0"/>
<sequence>MHLNKTLFYIHRFFIFFYIALFVVMFAAYFLHRLTHYSMTTLGLVGVIYIGLAFLHFKASQGVALGTQKGRILSLLLSFITLLGFPLGTIIGVIMLFFLTPKRWQTPLI</sequence>
<gene>
    <name evidence="2" type="ORF">KPC_0664</name>
</gene>
<feature type="transmembrane region" description="Helical" evidence="1">
    <location>
        <begin position="37"/>
        <end position="55"/>
    </location>
</feature>